<dbReference type="InterPro" id="IPR012340">
    <property type="entry name" value="NA-bd_OB-fold"/>
</dbReference>
<organism evidence="2 3">
    <name type="scientific">Aurantiacibacter luteus</name>
    <dbReference type="NCBI Taxonomy" id="1581420"/>
    <lineage>
        <taxon>Bacteria</taxon>
        <taxon>Pseudomonadati</taxon>
        <taxon>Pseudomonadota</taxon>
        <taxon>Alphaproteobacteria</taxon>
        <taxon>Sphingomonadales</taxon>
        <taxon>Erythrobacteraceae</taxon>
        <taxon>Aurantiacibacter</taxon>
    </lineage>
</organism>
<keyword evidence="3" id="KW-1185">Reference proteome</keyword>
<feature type="compositionally biased region" description="Basic and acidic residues" evidence="1">
    <location>
        <begin position="92"/>
        <end position="102"/>
    </location>
</feature>
<gene>
    <name evidence="2" type="ORF">AAW00_06020</name>
</gene>
<dbReference type="STRING" id="1581420.AAW00_06020"/>
<sequence>MAKLGTIRFWNPERGTGTIDPDHGGDALPFKWADLQDGTERPAPEQRYSYETYEVNGGGKRAVDLRPLANATQEGAQPRAQEQQGTYAQQRQQREQARNQPN</sequence>
<feature type="region of interest" description="Disordered" evidence="1">
    <location>
        <begin position="1"/>
        <end position="102"/>
    </location>
</feature>
<accession>A0A0G9MZG1</accession>
<name>A0A0G9MZG1_9SPHN</name>
<proteinExistence type="predicted"/>
<dbReference type="AlphaFoldDB" id="A0A0G9MZG1"/>
<dbReference type="Gene3D" id="2.40.50.140">
    <property type="entry name" value="Nucleic acid-binding proteins"/>
    <property type="match status" value="1"/>
</dbReference>
<comment type="caution">
    <text evidence="2">The sequence shown here is derived from an EMBL/GenBank/DDBJ whole genome shotgun (WGS) entry which is preliminary data.</text>
</comment>
<evidence type="ECO:0008006" key="4">
    <source>
        <dbReference type="Google" id="ProtNLM"/>
    </source>
</evidence>
<evidence type="ECO:0000313" key="2">
    <source>
        <dbReference type="EMBL" id="KLE36142.1"/>
    </source>
</evidence>
<dbReference type="Proteomes" id="UP000053464">
    <property type="component" value="Unassembled WGS sequence"/>
</dbReference>
<dbReference type="EMBL" id="LBHB01000001">
    <property type="protein sequence ID" value="KLE36142.1"/>
    <property type="molecule type" value="Genomic_DNA"/>
</dbReference>
<evidence type="ECO:0000313" key="3">
    <source>
        <dbReference type="Proteomes" id="UP000053464"/>
    </source>
</evidence>
<reference evidence="2 3" key="1">
    <citation type="submission" date="2015-04" db="EMBL/GenBank/DDBJ databases">
        <title>The draft genome sequence of Erythrobacter luteus KA37.</title>
        <authorList>
            <person name="Zhuang L."/>
            <person name="Liu Y."/>
            <person name="Shao Z."/>
        </authorList>
    </citation>
    <scope>NUCLEOTIDE SEQUENCE [LARGE SCALE GENOMIC DNA]</scope>
    <source>
        <strain evidence="2 3">KA37</strain>
    </source>
</reference>
<protein>
    <recommendedName>
        <fullName evidence="4">CSD domain-containing protein</fullName>
    </recommendedName>
</protein>
<dbReference type="PATRIC" id="fig|1581420.6.peg.1217"/>
<feature type="compositionally biased region" description="Low complexity" evidence="1">
    <location>
        <begin position="79"/>
        <end position="91"/>
    </location>
</feature>
<evidence type="ECO:0000256" key="1">
    <source>
        <dbReference type="SAM" id="MobiDB-lite"/>
    </source>
</evidence>
<dbReference type="SUPFAM" id="SSF50249">
    <property type="entry name" value="Nucleic acid-binding proteins"/>
    <property type="match status" value="1"/>
</dbReference>